<feature type="chain" id="PRO_5031451843" evidence="2">
    <location>
        <begin position="19"/>
        <end position="502"/>
    </location>
</feature>
<dbReference type="PANTHER" id="PTHR46825:SF12">
    <property type="entry name" value="PENICILLIN-BINDING PROTEIN 4"/>
    <property type="match status" value="1"/>
</dbReference>
<evidence type="ECO:0000313" key="4">
    <source>
        <dbReference type="EMBL" id="MBB5621908.1"/>
    </source>
</evidence>
<dbReference type="SUPFAM" id="SSF56601">
    <property type="entry name" value="beta-lactamase/transpeptidase-like"/>
    <property type="match status" value="1"/>
</dbReference>
<dbReference type="InterPro" id="IPR001466">
    <property type="entry name" value="Beta-lactam-related"/>
</dbReference>
<dbReference type="Proteomes" id="UP000537718">
    <property type="component" value="Unassembled WGS sequence"/>
</dbReference>
<feature type="domain" description="Beta-lactamase-related" evidence="3">
    <location>
        <begin position="45"/>
        <end position="356"/>
    </location>
</feature>
<proteinExistence type="predicted"/>
<protein>
    <submittedName>
        <fullName evidence="4">CubicO group peptidase (Beta-lactamase class C family)</fullName>
    </submittedName>
</protein>
<reference evidence="4 5" key="1">
    <citation type="submission" date="2020-08" db="EMBL/GenBank/DDBJ databases">
        <title>Genomic Encyclopedia of Type Strains, Phase IV (KMG-V): Genome sequencing to study the core and pangenomes of soil and plant-associated prokaryotes.</title>
        <authorList>
            <person name="Whitman W."/>
        </authorList>
    </citation>
    <scope>NUCLEOTIDE SEQUENCE [LARGE SCALE GENOMIC DNA]</scope>
    <source>
        <strain evidence="4 5">MP7CTX6</strain>
    </source>
</reference>
<keyword evidence="1" id="KW-0802">TPR repeat</keyword>
<feature type="repeat" description="TPR" evidence="1">
    <location>
        <begin position="453"/>
        <end position="486"/>
    </location>
</feature>
<dbReference type="EMBL" id="JACHCF010000006">
    <property type="protein sequence ID" value="MBB5621908.1"/>
    <property type="molecule type" value="Genomic_DNA"/>
</dbReference>
<gene>
    <name evidence="4" type="ORF">HDE69_002971</name>
</gene>
<evidence type="ECO:0000256" key="2">
    <source>
        <dbReference type="SAM" id="SignalP"/>
    </source>
</evidence>
<dbReference type="Pfam" id="PF00144">
    <property type="entry name" value="Beta-lactamase"/>
    <property type="match status" value="1"/>
</dbReference>
<keyword evidence="2" id="KW-0732">Signal</keyword>
<dbReference type="SUPFAM" id="SSF48452">
    <property type="entry name" value="TPR-like"/>
    <property type="match status" value="1"/>
</dbReference>
<name>A0A7W9DK92_9SPHI</name>
<feature type="signal peptide" evidence="2">
    <location>
        <begin position="1"/>
        <end position="18"/>
    </location>
</feature>
<dbReference type="InterPro" id="IPR011990">
    <property type="entry name" value="TPR-like_helical_dom_sf"/>
</dbReference>
<organism evidence="4 5">
    <name type="scientific">Pedobacter cryoconitis</name>
    <dbReference type="NCBI Taxonomy" id="188932"/>
    <lineage>
        <taxon>Bacteria</taxon>
        <taxon>Pseudomonadati</taxon>
        <taxon>Bacteroidota</taxon>
        <taxon>Sphingobacteriia</taxon>
        <taxon>Sphingobacteriales</taxon>
        <taxon>Sphingobacteriaceae</taxon>
        <taxon>Pedobacter</taxon>
    </lineage>
</organism>
<dbReference type="PANTHER" id="PTHR46825">
    <property type="entry name" value="D-ALANYL-D-ALANINE-CARBOXYPEPTIDASE/ENDOPEPTIDASE AMPH"/>
    <property type="match status" value="1"/>
</dbReference>
<dbReference type="Gene3D" id="3.40.710.10">
    <property type="entry name" value="DD-peptidase/beta-lactamase superfamily"/>
    <property type="match status" value="1"/>
</dbReference>
<accession>A0A7W9DK92</accession>
<evidence type="ECO:0000313" key="5">
    <source>
        <dbReference type="Proteomes" id="UP000537718"/>
    </source>
</evidence>
<evidence type="ECO:0000259" key="3">
    <source>
        <dbReference type="Pfam" id="PF00144"/>
    </source>
</evidence>
<dbReference type="AlphaFoldDB" id="A0A7W9DK92"/>
<evidence type="ECO:0000256" key="1">
    <source>
        <dbReference type="PROSITE-ProRule" id="PRU00339"/>
    </source>
</evidence>
<comment type="caution">
    <text evidence="4">The sequence shown here is derived from an EMBL/GenBank/DDBJ whole genome shotgun (WGS) entry which is preliminary data.</text>
</comment>
<sequence>MKKINLIILLFLSLNTFAQNVNDKIKLFENDLNHWDKSKNKKWTLKERMAFYNTNAVSIVVIKDYKVEWVKAYGYADISEKKSATPQTLFQAASISKSINSLGILKLVEEGKLGLDGDINNYLKTWKFPYDSIAKGRKISIANLLSHMAGLSVGGFAGYEKGKDLPTTIETLNGLKPSNSNPVQSIFEPGLKFQYSGGGITITQLILENVTGEKYEDYMKKNVLIPLGMYNSSFNQPPTQMNENILATGYSANGKEINGKYHIYPEKAAAGLWTNPTDLAKYVIETQLSLLGKSNKVLSQEISVKRIENNLGVFLYNFDGAKYFKHSGGNEGFVCHYIASTEGGNGIVIMTNSSSTKLLGEIVSSIASLNTWKNYPLEPQKESISLTITKECYRDIDKGSELYKKLKKNNSDGYNFSNESELNMLGYQLLKDGKVASAVKIFSLNVASFPNSANAYDSRGEAYFNKKEYSLSKKDYLKVLELDRSNQNAKEMLLKIEKEIGK</sequence>
<dbReference type="SMART" id="SM00028">
    <property type="entry name" value="TPR"/>
    <property type="match status" value="2"/>
</dbReference>
<dbReference type="Gene3D" id="1.25.40.10">
    <property type="entry name" value="Tetratricopeptide repeat domain"/>
    <property type="match status" value="1"/>
</dbReference>
<dbReference type="InterPro" id="IPR012338">
    <property type="entry name" value="Beta-lactam/transpept-like"/>
</dbReference>
<dbReference type="InterPro" id="IPR019734">
    <property type="entry name" value="TPR_rpt"/>
</dbReference>
<dbReference type="PROSITE" id="PS50005">
    <property type="entry name" value="TPR"/>
    <property type="match status" value="1"/>
</dbReference>
<dbReference type="RefSeq" id="WP_183867843.1">
    <property type="nucleotide sequence ID" value="NZ_JACHCF010000006.1"/>
</dbReference>
<dbReference type="InterPro" id="IPR050491">
    <property type="entry name" value="AmpC-like"/>
</dbReference>